<dbReference type="EMBL" id="ADAQ01000009">
    <property type="protein sequence ID" value="EEY73514.1"/>
    <property type="molecule type" value="Genomic_DNA"/>
</dbReference>
<gene>
    <name evidence="1" type="ORF">VHA_000762</name>
</gene>
<name>D0I4U7_GRIHO</name>
<sequence length="56" mass="6525">MRFFTHTGHKIGFLLGVLLFAKSNLVIIVDTHSHLIHEDYARLSQCHCPTRDKDYK</sequence>
<organism evidence="1 2">
    <name type="scientific">Grimontia hollisae CIP 101886</name>
    <dbReference type="NCBI Taxonomy" id="675812"/>
    <lineage>
        <taxon>Bacteria</taxon>
        <taxon>Pseudomonadati</taxon>
        <taxon>Pseudomonadota</taxon>
        <taxon>Gammaproteobacteria</taxon>
        <taxon>Vibrionales</taxon>
        <taxon>Vibrionaceae</taxon>
        <taxon>Grimontia</taxon>
    </lineage>
</organism>
<dbReference type="Proteomes" id="UP000003604">
    <property type="component" value="Unassembled WGS sequence"/>
</dbReference>
<evidence type="ECO:0000313" key="2">
    <source>
        <dbReference type="Proteomes" id="UP000003604"/>
    </source>
</evidence>
<reference evidence="1 2" key="1">
    <citation type="submission" date="2009-10" db="EMBL/GenBank/DDBJ databases">
        <authorList>
            <consortium name="Los Alamos National Laboratory (LANL)"/>
            <consortium name="National Microbial Pathogen Data Resource (NMPDR)"/>
            <person name="Saunders E.H."/>
            <person name="Munk A.C."/>
            <person name="Tapia R."/>
            <person name="Green L."/>
            <person name="Rogers Y."/>
            <person name="Detter J.C."/>
            <person name="Bruce D."/>
            <person name="Brettin T.S."/>
            <person name="Colwell R.R."/>
            <person name="Huq A."/>
            <person name="Grim C.J."/>
            <person name="Hasan N.A."/>
            <person name="Bartels D."/>
            <person name="Vonstein V."/>
        </authorList>
    </citation>
    <scope>NUCLEOTIDE SEQUENCE [LARGE SCALE GENOMIC DNA]</scope>
    <source>
        <strain evidence="1 2">CIP 101886</strain>
    </source>
</reference>
<evidence type="ECO:0000313" key="1">
    <source>
        <dbReference type="EMBL" id="EEY73514.1"/>
    </source>
</evidence>
<keyword evidence="2" id="KW-1185">Reference proteome</keyword>
<comment type="caution">
    <text evidence="1">The sequence shown here is derived from an EMBL/GenBank/DDBJ whole genome shotgun (WGS) entry which is preliminary data.</text>
</comment>
<proteinExistence type="predicted"/>
<dbReference type="AlphaFoldDB" id="D0I4U7"/>
<accession>D0I4U7</accession>
<protein>
    <submittedName>
        <fullName evidence="1">Uncharacterized protein</fullName>
    </submittedName>
</protein>